<dbReference type="PANTHER" id="PTHR40624:SF1">
    <property type="entry name" value="BIOSYNTHESIS MONOOXYGENASE, PUTATIVE (AFU_ORTHOLOGUE AFUA_1G12025)-RELATED"/>
    <property type="match status" value="1"/>
</dbReference>
<proteinExistence type="predicted"/>
<evidence type="ECO:0000259" key="1">
    <source>
        <dbReference type="PROSITE" id="PS51725"/>
    </source>
</evidence>
<protein>
    <recommendedName>
        <fullName evidence="1">ABM domain-containing protein</fullName>
    </recommendedName>
</protein>
<dbReference type="VEuPathDB" id="FungiDB:Bcin08g02080"/>
<dbReference type="OMA" id="GDGPEQI"/>
<sequence length="109" mass="11955">MSPISRVVTFTPKPEKMEEAIAHSAKFAKAVEDAEPGCIMYKVSKTKPLSGDGPEQIVMAMIFKDEEAFKAHEESAYVQAYKTDSKEAEFLLSPPDVRVVTPAGGFSRT</sequence>
<reference evidence="2 3" key="1">
    <citation type="journal article" date="2011" name="PLoS Genet.">
        <title>Genomic analysis of the necrotrophic fungal pathogens Sclerotinia sclerotiorum and Botrytis cinerea.</title>
        <authorList>
            <person name="Amselem J."/>
            <person name="Cuomo C.A."/>
            <person name="van Kan J.A."/>
            <person name="Viaud M."/>
            <person name="Benito E.P."/>
            <person name="Couloux A."/>
            <person name="Coutinho P.M."/>
            <person name="de Vries R.P."/>
            <person name="Dyer P.S."/>
            <person name="Fillinger S."/>
            <person name="Fournier E."/>
            <person name="Gout L."/>
            <person name="Hahn M."/>
            <person name="Kohn L."/>
            <person name="Lapalu N."/>
            <person name="Plummer K.M."/>
            <person name="Pradier J.M."/>
            <person name="Quevillon E."/>
            <person name="Sharon A."/>
            <person name="Simon A."/>
            <person name="ten Have A."/>
            <person name="Tudzynski B."/>
            <person name="Tudzynski P."/>
            <person name="Wincker P."/>
            <person name="Andrew M."/>
            <person name="Anthouard V."/>
            <person name="Beever R.E."/>
            <person name="Beffa R."/>
            <person name="Benoit I."/>
            <person name="Bouzid O."/>
            <person name="Brault B."/>
            <person name="Chen Z."/>
            <person name="Choquer M."/>
            <person name="Collemare J."/>
            <person name="Cotton P."/>
            <person name="Danchin E.G."/>
            <person name="Da Silva C."/>
            <person name="Gautier A."/>
            <person name="Giraud C."/>
            <person name="Giraud T."/>
            <person name="Gonzalez C."/>
            <person name="Grossetete S."/>
            <person name="Guldener U."/>
            <person name="Henrissat B."/>
            <person name="Howlett B.J."/>
            <person name="Kodira C."/>
            <person name="Kretschmer M."/>
            <person name="Lappartient A."/>
            <person name="Leroch M."/>
            <person name="Levis C."/>
            <person name="Mauceli E."/>
            <person name="Neuveglise C."/>
            <person name="Oeser B."/>
            <person name="Pearson M."/>
            <person name="Poulain J."/>
            <person name="Poussereau N."/>
            <person name="Quesneville H."/>
            <person name="Rascle C."/>
            <person name="Schumacher J."/>
            <person name="Segurens B."/>
            <person name="Sexton A."/>
            <person name="Silva E."/>
            <person name="Sirven C."/>
            <person name="Soanes D.M."/>
            <person name="Talbot N.J."/>
            <person name="Templeton M."/>
            <person name="Yandava C."/>
            <person name="Yarden O."/>
            <person name="Zeng Q."/>
            <person name="Rollins J.A."/>
            <person name="Lebrun M.H."/>
            <person name="Dickman M."/>
        </authorList>
    </citation>
    <scope>NUCLEOTIDE SEQUENCE [LARGE SCALE GENOMIC DNA]</scope>
    <source>
        <strain evidence="2 3">B05.10</strain>
    </source>
</reference>
<gene>
    <name evidence="2" type="ORF">BCIN_08g02080</name>
</gene>
<keyword evidence="3" id="KW-1185">Reference proteome</keyword>
<dbReference type="Gene3D" id="3.30.70.100">
    <property type="match status" value="1"/>
</dbReference>
<dbReference type="Proteomes" id="UP000001798">
    <property type="component" value="Chromosome 8"/>
</dbReference>
<dbReference type="AlphaFoldDB" id="A0A384JPJ7"/>
<organism evidence="2 3">
    <name type="scientific">Botryotinia fuckeliana (strain B05.10)</name>
    <name type="common">Noble rot fungus</name>
    <name type="synonym">Botrytis cinerea</name>
    <dbReference type="NCBI Taxonomy" id="332648"/>
    <lineage>
        <taxon>Eukaryota</taxon>
        <taxon>Fungi</taxon>
        <taxon>Dikarya</taxon>
        <taxon>Ascomycota</taxon>
        <taxon>Pezizomycotina</taxon>
        <taxon>Leotiomycetes</taxon>
        <taxon>Helotiales</taxon>
        <taxon>Sclerotiniaceae</taxon>
        <taxon>Botrytis</taxon>
    </lineage>
</organism>
<dbReference type="PROSITE" id="PS51725">
    <property type="entry name" value="ABM"/>
    <property type="match status" value="1"/>
</dbReference>
<dbReference type="KEGG" id="bfu:BCIN_08g02080"/>
<reference evidence="2 3" key="2">
    <citation type="journal article" date="2012" name="Eukaryot. Cell">
        <title>Genome update of Botrytis cinerea strains B05.10 and T4.</title>
        <authorList>
            <person name="Staats M."/>
            <person name="van Kan J.A."/>
        </authorList>
    </citation>
    <scope>NUCLEOTIDE SEQUENCE [LARGE SCALE GENOMIC DNA]</scope>
    <source>
        <strain evidence="2 3">B05.10</strain>
    </source>
</reference>
<feature type="domain" description="ABM" evidence="1">
    <location>
        <begin position="4"/>
        <end position="100"/>
    </location>
</feature>
<dbReference type="OrthoDB" id="10011777at2759"/>
<dbReference type="EMBL" id="CP009812">
    <property type="protein sequence ID" value="ATZ52509.1"/>
    <property type="molecule type" value="Genomic_DNA"/>
</dbReference>
<dbReference type="InterPro" id="IPR007138">
    <property type="entry name" value="ABM_dom"/>
</dbReference>
<evidence type="ECO:0000313" key="2">
    <source>
        <dbReference type="EMBL" id="ATZ52509.1"/>
    </source>
</evidence>
<dbReference type="GeneID" id="5433939"/>
<dbReference type="Pfam" id="PF03992">
    <property type="entry name" value="ABM"/>
    <property type="match status" value="1"/>
</dbReference>
<dbReference type="SUPFAM" id="SSF54909">
    <property type="entry name" value="Dimeric alpha+beta barrel"/>
    <property type="match status" value="1"/>
</dbReference>
<dbReference type="PANTHER" id="PTHR40624">
    <property type="entry name" value="BIOSYNTHESIS MONOOXYGENASE, PUTATIVE (AFU_ORTHOLOGUE AFUA_1G12025)-RELATED"/>
    <property type="match status" value="1"/>
</dbReference>
<dbReference type="RefSeq" id="XP_001553416.1">
    <property type="nucleotide sequence ID" value="XM_001553366.2"/>
</dbReference>
<evidence type="ECO:0000313" key="3">
    <source>
        <dbReference type="Proteomes" id="UP000001798"/>
    </source>
</evidence>
<accession>A0A384JPJ7</accession>
<reference evidence="2 3" key="3">
    <citation type="journal article" date="2017" name="Mol. Plant Pathol.">
        <title>A gapless genome sequence of the fungus Botrytis cinerea.</title>
        <authorList>
            <person name="Van Kan J.A."/>
            <person name="Stassen J.H."/>
            <person name="Mosbach A."/>
            <person name="Van Der Lee T.A."/>
            <person name="Faino L."/>
            <person name="Farmer A.D."/>
            <person name="Papasotiriou D.G."/>
            <person name="Zhou S."/>
            <person name="Seidl M.F."/>
            <person name="Cottam E."/>
            <person name="Edel D."/>
            <person name="Hahn M."/>
            <person name="Schwartz D.C."/>
            <person name="Dietrich R.A."/>
            <person name="Widdison S."/>
            <person name="Scalliet G."/>
        </authorList>
    </citation>
    <scope>NUCLEOTIDE SEQUENCE [LARGE SCALE GENOMIC DNA]</scope>
    <source>
        <strain evidence="2 3">B05.10</strain>
    </source>
</reference>
<name>A0A384JPJ7_BOTFB</name>
<dbReference type="InterPro" id="IPR011008">
    <property type="entry name" value="Dimeric_a/b-barrel"/>
</dbReference>